<accession>A0A1Q2CEK4</accession>
<dbReference type="AlphaFoldDB" id="A0A1Q2CEK4"/>
<dbReference type="KEGG" id="tfl:RPIT_06385"/>
<protein>
    <submittedName>
        <fullName evidence="1">Uncharacterized protein</fullName>
    </submittedName>
</protein>
<reference evidence="1 2" key="1">
    <citation type="journal article" date="2016" name="Int. J. Syst. Evol. Microbiol.">
        <title>Tessaracoccus flavus sp. nov., isolated from the drainage system of a lindane-producing factory.</title>
        <authorList>
            <person name="Kumari R."/>
            <person name="Singh P."/>
            <person name="Schumann P."/>
            <person name="Lal R."/>
        </authorList>
    </citation>
    <scope>NUCLEOTIDE SEQUENCE [LARGE SCALE GENOMIC DNA]</scope>
    <source>
        <strain evidence="1 2">RP1T</strain>
    </source>
</reference>
<gene>
    <name evidence="1" type="ORF">RPIT_06385</name>
</gene>
<dbReference type="EMBL" id="CP019605">
    <property type="protein sequence ID" value="AQP44485.1"/>
    <property type="molecule type" value="Genomic_DNA"/>
</dbReference>
<sequence length="189" mass="19976">MADDLLVVSRGGQLADLWERPAWRVTAYLVLVAALGAIGGLLWSALTPLSSYTVREELNAAITERGQAQIVAGDVVFALLAALIGLVVGVVGWAILHRRGWLVTFVPVLAAAAAALVMWRVGTMVGQTGFSVRLAAAAPGDTVPIDLQLRSMAALLVAPFAAVTPIMLLAAFWPEPRREQPRPPSVVAH</sequence>
<evidence type="ECO:0000313" key="1">
    <source>
        <dbReference type="EMBL" id="AQP44485.1"/>
    </source>
</evidence>
<proteinExistence type="predicted"/>
<dbReference type="OrthoDB" id="3730018at2"/>
<evidence type="ECO:0000313" key="2">
    <source>
        <dbReference type="Proteomes" id="UP000188324"/>
    </source>
</evidence>
<dbReference type="STRING" id="1610493.RPIT_06385"/>
<organism evidence="1 2">
    <name type="scientific">Tessaracoccus flavus</name>
    <dbReference type="NCBI Taxonomy" id="1610493"/>
    <lineage>
        <taxon>Bacteria</taxon>
        <taxon>Bacillati</taxon>
        <taxon>Actinomycetota</taxon>
        <taxon>Actinomycetes</taxon>
        <taxon>Propionibacteriales</taxon>
        <taxon>Propionibacteriaceae</taxon>
        <taxon>Tessaracoccus</taxon>
    </lineage>
</organism>
<dbReference type="Proteomes" id="UP000188324">
    <property type="component" value="Chromosome"/>
</dbReference>
<name>A0A1Q2CEK4_9ACTN</name>
<keyword evidence="2" id="KW-1185">Reference proteome</keyword>
<dbReference type="RefSeq" id="WP_077341641.1">
    <property type="nucleotide sequence ID" value="NZ_CP019605.1"/>
</dbReference>